<comment type="caution">
    <text evidence="1">The sequence shown here is derived from an EMBL/GenBank/DDBJ whole genome shotgun (WGS) entry which is preliminary data.</text>
</comment>
<name>A0A2S9IMX2_9HYPH</name>
<dbReference type="Pfam" id="PF13332">
    <property type="entry name" value="Fil_haemagg_2"/>
    <property type="match status" value="1"/>
</dbReference>
<evidence type="ECO:0000313" key="1">
    <source>
        <dbReference type="EMBL" id="PRD41881.1"/>
    </source>
</evidence>
<gene>
    <name evidence="1" type="ORF">C5748_19720</name>
</gene>
<organism evidence="1 2">
    <name type="scientific">Phyllobacterium phragmitis</name>
    <dbReference type="NCBI Taxonomy" id="2670329"/>
    <lineage>
        <taxon>Bacteria</taxon>
        <taxon>Pseudomonadati</taxon>
        <taxon>Pseudomonadota</taxon>
        <taxon>Alphaproteobacteria</taxon>
        <taxon>Hyphomicrobiales</taxon>
        <taxon>Phyllobacteriaceae</taxon>
        <taxon>Phyllobacterium</taxon>
    </lineage>
</organism>
<dbReference type="InterPro" id="IPR025157">
    <property type="entry name" value="Hemagglutinin_rpt"/>
</dbReference>
<dbReference type="GO" id="GO:0003824">
    <property type="term" value="F:catalytic activity"/>
    <property type="evidence" value="ECO:0007669"/>
    <property type="project" value="UniProtKB-ARBA"/>
</dbReference>
<dbReference type="AlphaFoldDB" id="A0A2S9IMX2"/>
<dbReference type="Proteomes" id="UP000239434">
    <property type="component" value="Unassembled WGS sequence"/>
</dbReference>
<keyword evidence="2" id="KW-1185">Reference proteome</keyword>
<dbReference type="EMBL" id="PVBR01000016">
    <property type="protein sequence ID" value="PRD41881.1"/>
    <property type="molecule type" value="Genomic_DNA"/>
</dbReference>
<evidence type="ECO:0000313" key="2">
    <source>
        <dbReference type="Proteomes" id="UP000239434"/>
    </source>
</evidence>
<reference evidence="1 2" key="1">
    <citation type="submission" date="2018-02" db="EMBL/GenBank/DDBJ databases">
        <title>The draft genome of Phyllobacterium sp. 1N-3.</title>
        <authorList>
            <person name="Liu L."/>
            <person name="Li L."/>
            <person name="Zhang X."/>
            <person name="Wang T."/>
            <person name="Liang L."/>
        </authorList>
    </citation>
    <scope>NUCLEOTIDE SEQUENCE [LARGE SCALE GENOMIC DNA]</scope>
    <source>
        <strain evidence="1 2">1N-3</strain>
    </source>
</reference>
<sequence length="86" mass="9271">MTLHSRVVQALQTTQVNTHVTGTGDIKLESGRDTDLKGAIVSGEKVMANVGRDLNIVSVPEVGDNGFDCDLIEDKGHVSIFHPTER</sequence>
<proteinExistence type="predicted"/>
<accession>A0A2S9IMX2</accession>
<protein>
    <submittedName>
        <fullName evidence="1">Uncharacterized protein</fullName>
    </submittedName>
</protein>
<dbReference type="RefSeq" id="WP_105743643.1">
    <property type="nucleotide sequence ID" value="NZ_PVBR01000016.1"/>
</dbReference>